<feature type="chain" id="PRO_5003682519" description="Ysc84 actin-binding domain-containing protein" evidence="1">
    <location>
        <begin position="23"/>
        <end position="221"/>
    </location>
</feature>
<dbReference type="GO" id="GO:0035091">
    <property type="term" value="F:phosphatidylinositol binding"/>
    <property type="evidence" value="ECO:0007669"/>
    <property type="project" value="TreeGrafter"/>
</dbReference>
<gene>
    <name evidence="3" type="ordered locus">Sulba_0942</name>
</gene>
<dbReference type="Pfam" id="PF04366">
    <property type="entry name" value="Ysc84"/>
    <property type="match status" value="1"/>
</dbReference>
<sequence length="221" mass="23936">MKKIGMSFLLSMMMLSGLYGSAEEQLLDASNVLKNMIRDSKVNIPPRVLSSTQAIAIFPATIEISFFLGGKTGNGVMVVRQSDGSWSHPFFVKLGGAGLGFQIGVEKKDILMLFKSRDIVQKLANNKMTLGVDASVAAGPAGDSIGRGSEVDFSSEVYTYTKTQGAFVGVSFDGSVMNHDYDKNIELYGNNVMPEQIVQSDGLLSSYAIEEFLKSIQQLTH</sequence>
<dbReference type="InterPro" id="IPR007461">
    <property type="entry name" value="Ysc84_actin-binding"/>
</dbReference>
<proteinExistence type="predicted"/>
<dbReference type="AlphaFoldDB" id="I3XWB9"/>
<dbReference type="PANTHER" id="PTHR15629">
    <property type="entry name" value="SH3YL1 PROTEIN"/>
    <property type="match status" value="1"/>
</dbReference>
<organism evidence="3 4">
    <name type="scientific">Sulfurospirillum barnesii (strain ATCC 700032 / DSM 10660 / SES-3)</name>
    <dbReference type="NCBI Taxonomy" id="760154"/>
    <lineage>
        <taxon>Bacteria</taxon>
        <taxon>Pseudomonadati</taxon>
        <taxon>Campylobacterota</taxon>
        <taxon>Epsilonproteobacteria</taxon>
        <taxon>Campylobacterales</taxon>
        <taxon>Sulfurospirillaceae</taxon>
        <taxon>Sulfurospirillum</taxon>
    </lineage>
</organism>
<evidence type="ECO:0000259" key="2">
    <source>
        <dbReference type="Pfam" id="PF04366"/>
    </source>
</evidence>
<keyword evidence="4" id="KW-1185">Reference proteome</keyword>
<dbReference type="EMBL" id="CP003333">
    <property type="protein sequence ID" value="AFL68243.1"/>
    <property type="molecule type" value="Genomic_DNA"/>
</dbReference>
<dbReference type="HOGENOM" id="CLU_015320_4_1_7"/>
<dbReference type="InterPro" id="IPR051702">
    <property type="entry name" value="SH3_domain_YSC84-like"/>
</dbReference>
<dbReference type="STRING" id="760154.Sulba_0942"/>
<dbReference type="PATRIC" id="fig|760154.4.peg.943"/>
<dbReference type="KEGG" id="sba:Sulba_0942"/>
<reference evidence="3 4" key="1">
    <citation type="submission" date="2012-06" db="EMBL/GenBank/DDBJ databases">
        <title>Complete sequence of Sulfurospirillum barnesii SES-3.</title>
        <authorList>
            <consortium name="US DOE Joint Genome Institute"/>
            <person name="Lucas S."/>
            <person name="Han J."/>
            <person name="Lapidus A."/>
            <person name="Cheng J.-F."/>
            <person name="Goodwin L."/>
            <person name="Pitluck S."/>
            <person name="Peters L."/>
            <person name="Ovchinnikova G."/>
            <person name="Lu M."/>
            <person name="Detter J.C."/>
            <person name="Han C."/>
            <person name="Tapia R."/>
            <person name="Land M."/>
            <person name="Hauser L."/>
            <person name="Kyrpides N."/>
            <person name="Ivanova N."/>
            <person name="Pagani I."/>
            <person name="Stolz J."/>
            <person name="Arkin A."/>
            <person name="Dehal P."/>
            <person name="Oremland R."/>
            <person name="Saltikov C."/>
            <person name="Basu P."/>
            <person name="Hollibaugh J."/>
            <person name="Newman D."/>
            <person name="Stolyar S."/>
            <person name="Hazen T."/>
            <person name="Woyke T."/>
        </authorList>
    </citation>
    <scope>NUCLEOTIDE SEQUENCE [LARGE SCALE GENOMIC DNA]</scope>
    <source>
        <strain evidence="4">ATCC 700032 / DSM 10660 / SES-3</strain>
    </source>
</reference>
<feature type="domain" description="Ysc84 actin-binding" evidence="2">
    <location>
        <begin position="96"/>
        <end position="201"/>
    </location>
</feature>
<evidence type="ECO:0000313" key="4">
    <source>
        <dbReference type="Proteomes" id="UP000006176"/>
    </source>
</evidence>
<protein>
    <recommendedName>
        <fullName evidence="2">Ysc84 actin-binding domain-containing protein</fullName>
    </recommendedName>
</protein>
<dbReference type="RefSeq" id="WP_014769122.1">
    <property type="nucleotide sequence ID" value="NC_018002.1"/>
</dbReference>
<accession>I3XWB9</accession>
<evidence type="ECO:0000313" key="3">
    <source>
        <dbReference type="EMBL" id="AFL68243.1"/>
    </source>
</evidence>
<evidence type="ECO:0000256" key="1">
    <source>
        <dbReference type="SAM" id="SignalP"/>
    </source>
</evidence>
<dbReference type="eggNOG" id="COG2930">
    <property type="taxonomic scope" value="Bacteria"/>
</dbReference>
<dbReference type="CDD" id="cd11524">
    <property type="entry name" value="SYLF"/>
    <property type="match status" value="1"/>
</dbReference>
<name>I3XWB9_SULBS</name>
<feature type="signal peptide" evidence="1">
    <location>
        <begin position="1"/>
        <end position="22"/>
    </location>
</feature>
<keyword evidence="1" id="KW-0732">Signal</keyword>
<dbReference type="OrthoDB" id="9782434at2"/>
<dbReference type="Proteomes" id="UP000006176">
    <property type="component" value="Chromosome"/>
</dbReference>
<dbReference type="PANTHER" id="PTHR15629:SF2">
    <property type="entry name" value="SH3 DOMAIN-CONTAINING YSC84-LIKE PROTEIN 1"/>
    <property type="match status" value="1"/>
</dbReference>